<evidence type="ECO:0000313" key="1">
    <source>
        <dbReference type="EMBL" id="KRY90432.1"/>
    </source>
</evidence>
<dbReference type="OrthoDB" id="10058156at2759"/>
<dbReference type="AlphaFoldDB" id="A0A0V1FWP8"/>
<keyword evidence="2" id="KW-1185">Reference proteome</keyword>
<organism evidence="1 2">
    <name type="scientific">Trichinella pseudospiralis</name>
    <name type="common">Parasitic roundworm</name>
    <dbReference type="NCBI Taxonomy" id="6337"/>
    <lineage>
        <taxon>Eukaryota</taxon>
        <taxon>Metazoa</taxon>
        <taxon>Ecdysozoa</taxon>
        <taxon>Nematoda</taxon>
        <taxon>Enoplea</taxon>
        <taxon>Dorylaimia</taxon>
        <taxon>Trichinellida</taxon>
        <taxon>Trichinellidae</taxon>
        <taxon>Trichinella</taxon>
    </lineage>
</organism>
<dbReference type="EMBL" id="JYDT01000021">
    <property type="protein sequence ID" value="KRY90432.1"/>
    <property type="molecule type" value="Genomic_DNA"/>
</dbReference>
<name>A0A0V1FWP8_TRIPS</name>
<dbReference type="Proteomes" id="UP000054995">
    <property type="component" value="Unassembled WGS sequence"/>
</dbReference>
<accession>A0A0V1FWP8</accession>
<comment type="caution">
    <text evidence="1">The sequence shown here is derived from an EMBL/GenBank/DDBJ whole genome shotgun (WGS) entry which is preliminary data.</text>
</comment>
<proteinExistence type="predicted"/>
<protein>
    <submittedName>
        <fullName evidence="1">Uncharacterized protein</fullName>
    </submittedName>
</protein>
<reference evidence="1 2" key="1">
    <citation type="submission" date="2015-01" db="EMBL/GenBank/DDBJ databases">
        <title>Evolution of Trichinella species and genotypes.</title>
        <authorList>
            <person name="Korhonen P.K."/>
            <person name="Edoardo P."/>
            <person name="Giuseppe L.R."/>
            <person name="Gasser R.B."/>
        </authorList>
    </citation>
    <scope>NUCLEOTIDE SEQUENCE [LARGE SCALE GENOMIC DNA]</scope>
    <source>
        <strain evidence="1">ISS470</strain>
    </source>
</reference>
<evidence type="ECO:0000313" key="2">
    <source>
        <dbReference type="Proteomes" id="UP000054995"/>
    </source>
</evidence>
<sequence>MTPVEWETLVLCIDKGNGSVMYVGFKLLDRDCGDFRVTINEILLIESHLNLTFEDLTMTVFGRQ</sequence>
<gene>
    <name evidence="1" type="ORF">T4D_11185</name>
</gene>